<dbReference type="Pfam" id="PF23190">
    <property type="entry name" value="LHD_TRPY1"/>
    <property type="match status" value="1"/>
</dbReference>
<dbReference type="PANTHER" id="PTHR35859">
    <property type="entry name" value="NONSELECTIVE CATION CHANNEL PROTEIN"/>
    <property type="match status" value="1"/>
</dbReference>
<dbReference type="Proteomes" id="UP001165120">
    <property type="component" value="Unassembled WGS sequence"/>
</dbReference>
<feature type="transmembrane region" description="Helical" evidence="1">
    <location>
        <begin position="126"/>
        <end position="144"/>
    </location>
</feature>
<dbReference type="EMBL" id="BSXN01000715">
    <property type="protein sequence ID" value="GME69582.1"/>
    <property type="molecule type" value="Genomic_DNA"/>
</dbReference>
<evidence type="ECO:0000259" key="3">
    <source>
        <dbReference type="Pfam" id="PF23317"/>
    </source>
</evidence>
<keyword evidence="1" id="KW-1133">Transmembrane helix</keyword>
<sequence>MIIENEKDDKYLFISMLCHRIIINLHDSDASPQSALELAVDMHSTIVISCSGFQRCIKWLWRGWIVQSQADPSDYVLYKGLSSPNFIDHFNPERIKTPMYQNALEIFFSIVYLLIYTYIVNTETTVNLNFMEITFMIFTFGLIYDEFVKFYHIGINYLQFWNSFNDTMFCIIVTSFVFRFLSLETKNPVKRDEFQTISFRVLSLAAPFMWNRLLLYLDVYEFVGAMIVVLKTMIKESAYFFVLLAFIIIGFSQAFIGVDQADGERDVTQFLITVLFRTVLGGANFNAMERFAAPYGSILYYSYTFIVTLCLLNILIALYSTAYTNISDNSTQEYLAITAQKTLRYIRAPDEAVFVPPLNVIELFCLSIPFRAILSAKNYARLTYCVMYIIYSPLLLLTSVYEVKSGKRVQYNRSKFKKDDDNEDDLEWDLEDGYDEDVEQETNERNIRESLRAQRRAELEDPTFLINYQSWKNDLPNLAPPVWKSIEAGVTWETFEILNKIDELTKNINSLVEETKKINITNNKNNKDS</sequence>
<keyword evidence="5" id="KW-1185">Reference proteome</keyword>
<evidence type="ECO:0000313" key="4">
    <source>
        <dbReference type="EMBL" id="GME69582.1"/>
    </source>
</evidence>
<dbReference type="AlphaFoldDB" id="A0A9W6SY32"/>
<proteinExistence type="predicted"/>
<feature type="transmembrane region" description="Helical" evidence="1">
    <location>
        <begin position="103"/>
        <end position="120"/>
    </location>
</feature>
<organism evidence="4 5">
    <name type="scientific">Candida boidinii</name>
    <name type="common">Yeast</name>
    <dbReference type="NCBI Taxonomy" id="5477"/>
    <lineage>
        <taxon>Eukaryota</taxon>
        <taxon>Fungi</taxon>
        <taxon>Dikarya</taxon>
        <taxon>Ascomycota</taxon>
        <taxon>Saccharomycotina</taxon>
        <taxon>Pichiomycetes</taxon>
        <taxon>Pichiales</taxon>
        <taxon>Pichiaceae</taxon>
        <taxon>Ogataea</taxon>
        <taxon>Ogataea/Candida clade</taxon>
    </lineage>
</organism>
<dbReference type="InterPro" id="IPR056337">
    <property type="entry name" value="LHD_YVC1"/>
</dbReference>
<gene>
    <name evidence="4" type="ORF">Cboi02_000241800</name>
</gene>
<name>A0A9W6SY32_CANBO</name>
<feature type="transmembrane region" description="Helical" evidence="1">
    <location>
        <begin position="237"/>
        <end position="256"/>
    </location>
</feature>
<feature type="transmembrane region" description="Helical" evidence="1">
    <location>
        <begin position="298"/>
        <end position="319"/>
    </location>
</feature>
<feature type="domain" description="Calcium channel YVC1-like C-terminal transmembrane" evidence="3">
    <location>
        <begin position="113"/>
        <end position="404"/>
    </location>
</feature>
<evidence type="ECO:0000313" key="5">
    <source>
        <dbReference type="Proteomes" id="UP001165120"/>
    </source>
</evidence>
<protein>
    <submittedName>
        <fullName evidence="4">Unnamed protein product</fullName>
    </submittedName>
</protein>
<comment type="caution">
    <text evidence="4">The sequence shown here is derived from an EMBL/GenBank/DDBJ whole genome shotgun (WGS) entry which is preliminary data.</text>
</comment>
<dbReference type="InterPro" id="IPR056336">
    <property type="entry name" value="YVC1_C"/>
</dbReference>
<keyword evidence="1" id="KW-0812">Transmembrane</keyword>
<evidence type="ECO:0000256" key="1">
    <source>
        <dbReference type="SAM" id="Phobius"/>
    </source>
</evidence>
<reference evidence="4" key="1">
    <citation type="submission" date="2023-04" db="EMBL/GenBank/DDBJ databases">
        <title>Candida boidinii NBRC 10035.</title>
        <authorList>
            <person name="Ichikawa N."/>
            <person name="Sato H."/>
            <person name="Tonouchi N."/>
        </authorList>
    </citation>
    <scope>NUCLEOTIDE SEQUENCE</scope>
    <source>
        <strain evidence="4">NBRC 10035</strain>
    </source>
</reference>
<feature type="transmembrane region" description="Helical" evidence="1">
    <location>
        <begin position="164"/>
        <end position="181"/>
    </location>
</feature>
<feature type="domain" description="YVC1 N-terminal linker helical" evidence="2">
    <location>
        <begin position="2"/>
        <end position="90"/>
    </location>
</feature>
<feature type="transmembrane region" description="Helical" evidence="1">
    <location>
        <begin position="213"/>
        <end position="230"/>
    </location>
</feature>
<feature type="transmembrane region" description="Helical" evidence="1">
    <location>
        <begin position="352"/>
        <end position="370"/>
    </location>
</feature>
<keyword evidence="1" id="KW-0472">Membrane</keyword>
<evidence type="ECO:0000259" key="2">
    <source>
        <dbReference type="Pfam" id="PF23190"/>
    </source>
</evidence>
<dbReference type="InterPro" id="IPR052971">
    <property type="entry name" value="TRP_calcium_channel"/>
</dbReference>
<dbReference type="Pfam" id="PF23317">
    <property type="entry name" value="YVC1_C"/>
    <property type="match status" value="1"/>
</dbReference>
<dbReference type="PANTHER" id="PTHR35859:SF5">
    <property type="entry name" value="ION TRANSPORT DOMAIN-CONTAINING PROTEIN"/>
    <property type="match status" value="1"/>
</dbReference>
<accession>A0A9W6SY32</accession>
<feature type="transmembrane region" description="Helical" evidence="1">
    <location>
        <begin position="382"/>
        <end position="401"/>
    </location>
</feature>